<reference evidence="1 2" key="1">
    <citation type="submission" date="2016-07" db="EMBL/GenBank/DDBJ databases">
        <title>Pervasive Adenine N6-methylation of Active Genes in Fungi.</title>
        <authorList>
            <consortium name="DOE Joint Genome Institute"/>
            <person name="Mondo S.J."/>
            <person name="Dannebaum R.O."/>
            <person name="Kuo R.C."/>
            <person name="Labutti K."/>
            <person name="Haridas S."/>
            <person name="Kuo A."/>
            <person name="Salamov A."/>
            <person name="Ahrendt S.R."/>
            <person name="Lipzen A."/>
            <person name="Sullivan W."/>
            <person name="Andreopoulos W.B."/>
            <person name="Clum A."/>
            <person name="Lindquist E."/>
            <person name="Daum C."/>
            <person name="Ramamoorthy G.K."/>
            <person name="Gryganskyi A."/>
            <person name="Culley D."/>
            <person name="Magnuson J.K."/>
            <person name="James T.Y."/>
            <person name="O'Malley M.A."/>
            <person name="Stajich J.E."/>
            <person name="Spatafora J.W."/>
            <person name="Visel A."/>
            <person name="Grigoriev I.V."/>
        </authorList>
    </citation>
    <scope>NUCLEOTIDE SEQUENCE [LARGE SCALE GENOMIC DNA]</scope>
    <source>
        <strain evidence="1 2">PL171</strain>
    </source>
</reference>
<organism evidence="1 2">
    <name type="scientific">Catenaria anguillulae PL171</name>
    <dbReference type="NCBI Taxonomy" id="765915"/>
    <lineage>
        <taxon>Eukaryota</taxon>
        <taxon>Fungi</taxon>
        <taxon>Fungi incertae sedis</taxon>
        <taxon>Blastocladiomycota</taxon>
        <taxon>Blastocladiomycetes</taxon>
        <taxon>Blastocladiales</taxon>
        <taxon>Catenariaceae</taxon>
        <taxon>Catenaria</taxon>
    </lineage>
</organism>
<protein>
    <submittedName>
        <fullName evidence="1">Uncharacterized protein</fullName>
    </submittedName>
</protein>
<proteinExistence type="predicted"/>
<name>A0A1Y2HIC7_9FUNG</name>
<accession>A0A1Y2HIC7</accession>
<keyword evidence="2" id="KW-1185">Reference proteome</keyword>
<dbReference type="AlphaFoldDB" id="A0A1Y2HIC7"/>
<dbReference type="Proteomes" id="UP000193411">
    <property type="component" value="Unassembled WGS sequence"/>
</dbReference>
<comment type="caution">
    <text evidence="1">The sequence shown here is derived from an EMBL/GenBank/DDBJ whole genome shotgun (WGS) entry which is preliminary data.</text>
</comment>
<dbReference type="EMBL" id="MCFL01000029">
    <property type="protein sequence ID" value="ORZ34367.1"/>
    <property type="molecule type" value="Genomic_DNA"/>
</dbReference>
<gene>
    <name evidence="1" type="ORF">BCR44DRAFT_1157556</name>
</gene>
<evidence type="ECO:0000313" key="1">
    <source>
        <dbReference type="EMBL" id="ORZ34367.1"/>
    </source>
</evidence>
<evidence type="ECO:0000313" key="2">
    <source>
        <dbReference type="Proteomes" id="UP000193411"/>
    </source>
</evidence>
<sequence>MTWKKNAKLNARKRATATPVSWPALETTAAGAHSTSAASKLTAPNDRSIDAGQLLADIFRDDFCISRQAYALVKRRDEALANPIQPVRLALPPVCETILIDHLRATVPGKLSPDAAVDGSLGRHVVPTDNVRQLLRDLHSVYAMLEKYLGFDSAVVQRVMFAAPSPWEIGSVLDTACLILPDAELPTGWSDKADQQMRGMAVDSSSADAKVATKREQVGQETIDVANFDEERLMKLGTTAWEKSRVDAETLDFDVGKWTGMMPKDLLRGLLIRMIPSMPRTITSFESDAWLMAR</sequence>